<keyword evidence="3" id="KW-0808">Transferase</keyword>
<keyword evidence="3" id="KW-0418">Kinase</keyword>
<dbReference type="PANTHER" id="PTHR43190:SF3">
    <property type="entry name" value="N-ACETYL-D-GLUCOSAMINE KINASE"/>
    <property type="match status" value="1"/>
</dbReference>
<dbReference type="EMBL" id="CP025085">
    <property type="protein sequence ID" value="AUG99888.1"/>
    <property type="molecule type" value="Genomic_DNA"/>
</dbReference>
<dbReference type="Proteomes" id="UP000233778">
    <property type="component" value="Chromosome"/>
</dbReference>
<evidence type="ECO:0000313" key="4">
    <source>
        <dbReference type="Proteomes" id="UP000017700"/>
    </source>
</evidence>
<dbReference type="GO" id="GO:0016301">
    <property type="term" value="F:kinase activity"/>
    <property type="evidence" value="ECO:0007669"/>
    <property type="project" value="UniProtKB-KW"/>
</dbReference>
<dbReference type="SUPFAM" id="SSF53067">
    <property type="entry name" value="Actin-like ATPase domain"/>
    <property type="match status" value="2"/>
</dbReference>
<dbReference type="EMBL" id="CP025084">
    <property type="protein sequence ID" value="AUH04208.1"/>
    <property type="molecule type" value="Genomic_DNA"/>
</dbReference>
<reference evidence="3 4" key="1">
    <citation type="journal article" date="2013" name="Genome Announc.">
        <title>Draft genome sequence of Serratia sp. strain ATCC 39006, a model bacterium for analysis of the biosynthesis and regulation of prodigiosin, a carbapenem, and gas vesicles.</title>
        <authorList>
            <person name="Fineran P.C."/>
            <person name="Iglesias Cans M.C."/>
            <person name="Ramsay J.P."/>
            <person name="Wilf N.M."/>
            <person name="Cossyleon D."/>
            <person name="McNeil M.B."/>
            <person name="Williamson N.R."/>
            <person name="Monson R.E."/>
            <person name="Becher S.A."/>
            <person name="Stanton J.A."/>
            <person name="Brugger K."/>
            <person name="Brown S.D."/>
            <person name="Salmond G.P."/>
        </authorList>
    </citation>
    <scope>NUCLEOTIDE SEQUENCE [LARGE SCALE GENOMIC DNA]</scope>
    <source>
        <strain evidence="3">ATCC 39006</strain>
        <strain evidence="4">ATCC 39006 / SC 11482</strain>
    </source>
</reference>
<feature type="domain" description="ATPase BadF/BadG/BcrA/BcrD type" evidence="1">
    <location>
        <begin position="7"/>
        <end position="256"/>
    </location>
</feature>
<sequence length="286" mass="29850">MQPDYFVGVDGGGTRCRARLTDKKGTILAEACLGAANLFSDFNGALSTAMSAVEQTFYNAGLPLSALSDTVAGFGFAGANITELRHRVTQSVLPFAAVHVASDVEIACLGAHSGSPGAVLIVGTGSQGAAFDGHHFHAIGGWGFNLGDQGSGAILGRSALRSALLAHDNILTHTPLTRSLMAHFSDSPETLLNWSLSARPADWGRFAPEIFQAAQASDPQGLTLVSQLAEDIDLMLNWLLKACQGDVALMGGIAKPILPYLPTVTRERLVSAKADALQGALRLATQ</sequence>
<dbReference type="KEGG" id="serq:CWC46_08765"/>
<reference evidence="3" key="2">
    <citation type="submission" date="2013-09" db="EMBL/GenBank/DDBJ databases">
        <authorList>
            <person name="Wang G."/>
            <person name="Yang Y."/>
            <person name="Su Y."/>
        </authorList>
    </citation>
    <scope>NUCLEOTIDE SEQUENCE</scope>
    <source>
        <strain evidence="3">ATCC 39006</strain>
    </source>
</reference>
<proteinExistence type="predicted"/>
<evidence type="ECO:0000313" key="3">
    <source>
        <dbReference type="EMBL" id="AUH04208.1"/>
    </source>
</evidence>
<dbReference type="InterPro" id="IPR052519">
    <property type="entry name" value="Euk-type_GlcNAc_Kinase"/>
</dbReference>
<dbReference type="AlphaFoldDB" id="A0A2I5T5P8"/>
<dbReference type="KEGG" id="sera:Ser39006_008770"/>
<dbReference type="InterPro" id="IPR002731">
    <property type="entry name" value="ATPase_BadF"/>
</dbReference>
<gene>
    <name evidence="2" type="ORF">CWC46_08765</name>
    <name evidence="3" type="ORF">Ser39006_008770</name>
</gene>
<reference evidence="2 5" key="3">
    <citation type="submission" date="2017-11" db="EMBL/GenBank/DDBJ databases">
        <title>Complete genome sequence of Serratia sp. ATCC 39006 LacA.</title>
        <authorList>
            <person name="Hampton H.G."/>
            <person name="Jackson S.A."/>
            <person name="Jauregui R."/>
            <person name="Poulter G.T.M."/>
            <person name="Salmond G.P.C."/>
            <person name="Fineran P.C."/>
        </authorList>
    </citation>
    <scope>NUCLEOTIDE SEQUENCE [LARGE SCALE GENOMIC DNA]</scope>
    <source>
        <strain evidence="2 5">ATCC 39006</strain>
    </source>
</reference>
<reference evidence="3" key="4">
    <citation type="submission" date="2017-11" db="EMBL/GenBank/DDBJ databases">
        <title>Complete genome sequence of Serratia sp. ATCC 39006.</title>
        <authorList>
            <person name="Hampton H.G."/>
            <person name="Jackson S.A."/>
            <person name="Jauregui R."/>
            <person name="Poulter G.T.M."/>
            <person name="Salmond G.P.C."/>
            <person name="Fineran P.C."/>
        </authorList>
    </citation>
    <scope>NUCLEOTIDE SEQUENCE</scope>
    <source>
        <strain evidence="3">ATCC 39006</strain>
    </source>
</reference>
<dbReference type="STRING" id="104623.Ser39006_03701"/>
<evidence type="ECO:0000259" key="1">
    <source>
        <dbReference type="Pfam" id="PF01869"/>
    </source>
</evidence>
<dbReference type="Gene3D" id="3.30.420.40">
    <property type="match status" value="2"/>
</dbReference>
<dbReference type="PANTHER" id="PTHR43190">
    <property type="entry name" value="N-ACETYL-D-GLUCOSAMINE KINASE"/>
    <property type="match status" value="1"/>
</dbReference>
<protein>
    <submittedName>
        <fullName evidence="3">N-acetylglucosamine kinase</fullName>
    </submittedName>
</protein>
<dbReference type="Pfam" id="PF01869">
    <property type="entry name" value="BcrAD_BadFG"/>
    <property type="match status" value="1"/>
</dbReference>
<name>A0A2I5T5P8_SERS3</name>
<dbReference type="CDD" id="cd24082">
    <property type="entry name" value="ASKHA_NBD_GspK-like"/>
    <property type="match status" value="1"/>
</dbReference>
<evidence type="ECO:0000313" key="2">
    <source>
        <dbReference type="EMBL" id="AUG99888.1"/>
    </source>
</evidence>
<dbReference type="RefSeq" id="WP_021016962.1">
    <property type="nucleotide sequence ID" value="NZ_CP025084.1"/>
</dbReference>
<dbReference type="OrthoDB" id="9816014at2"/>
<accession>A0A2I5T5P8</accession>
<evidence type="ECO:0000313" key="5">
    <source>
        <dbReference type="Proteomes" id="UP000233778"/>
    </source>
</evidence>
<keyword evidence="4" id="KW-1185">Reference proteome</keyword>
<dbReference type="InterPro" id="IPR043129">
    <property type="entry name" value="ATPase_NBD"/>
</dbReference>
<dbReference type="Proteomes" id="UP000017700">
    <property type="component" value="Chromosome"/>
</dbReference>
<organism evidence="3 4">
    <name type="scientific">Serratia sp. (strain ATCC 39006)</name>
    <name type="common">Prodigiosinella confusarubida</name>
    <dbReference type="NCBI Taxonomy" id="104623"/>
    <lineage>
        <taxon>Bacteria</taxon>
        <taxon>Pseudomonadati</taxon>
        <taxon>Pseudomonadota</taxon>
        <taxon>Gammaproteobacteria</taxon>
        <taxon>Enterobacterales</taxon>
        <taxon>Pectobacteriaceae</taxon>
        <taxon>Prodigiosinella</taxon>
    </lineage>
</organism>